<gene>
    <name evidence="2" type="ORF">B9Z19DRAFT_1111041</name>
</gene>
<evidence type="ECO:0000313" key="2">
    <source>
        <dbReference type="EMBL" id="PUU73779.1"/>
    </source>
</evidence>
<feature type="compositionally biased region" description="Polar residues" evidence="1">
    <location>
        <begin position="157"/>
        <end position="168"/>
    </location>
</feature>
<proteinExistence type="predicted"/>
<organism evidence="2 3">
    <name type="scientific">Tuber borchii</name>
    <name type="common">White truffle</name>
    <dbReference type="NCBI Taxonomy" id="42251"/>
    <lineage>
        <taxon>Eukaryota</taxon>
        <taxon>Fungi</taxon>
        <taxon>Dikarya</taxon>
        <taxon>Ascomycota</taxon>
        <taxon>Pezizomycotina</taxon>
        <taxon>Pezizomycetes</taxon>
        <taxon>Pezizales</taxon>
        <taxon>Tuberaceae</taxon>
        <taxon>Tuber</taxon>
    </lineage>
</organism>
<feature type="compositionally biased region" description="Low complexity" evidence="1">
    <location>
        <begin position="100"/>
        <end position="114"/>
    </location>
</feature>
<evidence type="ECO:0000256" key="1">
    <source>
        <dbReference type="SAM" id="MobiDB-lite"/>
    </source>
</evidence>
<feature type="compositionally biased region" description="Basic and acidic residues" evidence="1">
    <location>
        <begin position="194"/>
        <end position="207"/>
    </location>
</feature>
<protein>
    <submittedName>
        <fullName evidence="2">Uncharacterized protein</fullName>
    </submittedName>
</protein>
<feature type="region of interest" description="Disordered" evidence="1">
    <location>
        <begin position="83"/>
        <end position="114"/>
    </location>
</feature>
<dbReference type="AlphaFoldDB" id="A0A2T6ZE75"/>
<evidence type="ECO:0000313" key="3">
    <source>
        <dbReference type="Proteomes" id="UP000244722"/>
    </source>
</evidence>
<keyword evidence="3" id="KW-1185">Reference proteome</keyword>
<comment type="caution">
    <text evidence="2">The sequence shown here is derived from an EMBL/GenBank/DDBJ whole genome shotgun (WGS) entry which is preliminary data.</text>
</comment>
<name>A0A2T6ZE75_TUBBO</name>
<accession>A0A2T6ZE75</accession>
<sequence length="207" mass="22202">MCYGHIEGNLCICKPQRVVKLFLSIDPSHHFLTYMQSQSSGDDHAEKLTAPASSLHTTQPAARVPFPLPTPPEFSAAPPLPVQPSVHTPFPLPAHPGHFPSSQSSSSLTSSTPQRGLFCTTTHLSELIASDVPETQRMSGCDTAPVMGSRVPPSSPCCPNSLANNPASARSHGLDAVLRSRSDQGVKRKRGRKGEKTKDPERRPPTA</sequence>
<reference evidence="2 3" key="1">
    <citation type="submission" date="2017-04" db="EMBL/GenBank/DDBJ databases">
        <title>Draft genome sequence of Tuber borchii Vittad., a whitish edible truffle.</title>
        <authorList>
            <consortium name="DOE Joint Genome Institute"/>
            <person name="Murat C."/>
            <person name="Kuo A."/>
            <person name="Barry K.W."/>
            <person name="Clum A."/>
            <person name="Dockter R.B."/>
            <person name="Fauchery L."/>
            <person name="Iotti M."/>
            <person name="Kohler A."/>
            <person name="Labutti K."/>
            <person name="Lindquist E.A."/>
            <person name="Lipzen A."/>
            <person name="Ohm R.A."/>
            <person name="Wang M."/>
            <person name="Grigoriev I.V."/>
            <person name="Zambonelli A."/>
            <person name="Martin F.M."/>
        </authorList>
    </citation>
    <scope>NUCLEOTIDE SEQUENCE [LARGE SCALE GENOMIC DNA]</scope>
    <source>
        <strain evidence="2 3">Tbo3840</strain>
    </source>
</reference>
<dbReference type="OrthoDB" id="5505977at2759"/>
<dbReference type="EMBL" id="NESQ01000347">
    <property type="protein sequence ID" value="PUU73779.1"/>
    <property type="molecule type" value="Genomic_DNA"/>
</dbReference>
<dbReference type="Proteomes" id="UP000244722">
    <property type="component" value="Unassembled WGS sequence"/>
</dbReference>
<feature type="region of interest" description="Disordered" evidence="1">
    <location>
        <begin position="147"/>
        <end position="207"/>
    </location>
</feature>